<evidence type="ECO:0000256" key="1">
    <source>
        <dbReference type="ARBA" id="ARBA00002901"/>
    </source>
</evidence>
<dbReference type="EC" id="2.10.1.1" evidence="6"/>
<dbReference type="SUPFAM" id="SSF63867">
    <property type="entry name" value="MoeA C-terminal domain-like"/>
    <property type="match status" value="1"/>
</dbReference>
<dbReference type="Gene3D" id="3.40.980.10">
    <property type="entry name" value="MoaB/Mog-like domain"/>
    <property type="match status" value="1"/>
</dbReference>
<accession>A0ABV7XKU7</accession>
<dbReference type="InterPro" id="IPR005111">
    <property type="entry name" value="MoeA_C_domain_IV"/>
</dbReference>
<dbReference type="InterPro" id="IPR005110">
    <property type="entry name" value="MoeA_linker/N"/>
</dbReference>
<keyword evidence="9" id="KW-1185">Reference proteome</keyword>
<evidence type="ECO:0000313" key="8">
    <source>
        <dbReference type="EMBL" id="MFC3715612.1"/>
    </source>
</evidence>
<evidence type="ECO:0000256" key="5">
    <source>
        <dbReference type="ARBA" id="ARBA00047317"/>
    </source>
</evidence>
<evidence type="ECO:0000259" key="7">
    <source>
        <dbReference type="SMART" id="SM00852"/>
    </source>
</evidence>
<dbReference type="RefSeq" id="WP_386743074.1">
    <property type="nucleotide sequence ID" value="NZ_JBHRYA010000003.1"/>
</dbReference>
<dbReference type="InterPro" id="IPR036135">
    <property type="entry name" value="MoeA_linker/N_sf"/>
</dbReference>
<dbReference type="Pfam" id="PF03454">
    <property type="entry name" value="MoeA_C"/>
    <property type="match status" value="1"/>
</dbReference>
<evidence type="ECO:0000256" key="4">
    <source>
        <dbReference type="ARBA" id="ARBA00023150"/>
    </source>
</evidence>
<dbReference type="CDD" id="cd00887">
    <property type="entry name" value="MoeA"/>
    <property type="match status" value="1"/>
</dbReference>
<dbReference type="Gene3D" id="3.90.105.10">
    <property type="entry name" value="Molybdopterin biosynthesis moea protein, domain 2"/>
    <property type="match status" value="1"/>
</dbReference>
<dbReference type="SUPFAM" id="SSF63882">
    <property type="entry name" value="MoeA N-terminal region -like"/>
    <property type="match status" value="1"/>
</dbReference>
<comment type="similarity">
    <text evidence="3 6">Belongs to the MoeA family.</text>
</comment>
<dbReference type="Gene3D" id="2.40.340.10">
    <property type="entry name" value="MoeA, C-terminal, domain IV"/>
    <property type="match status" value="1"/>
</dbReference>
<dbReference type="NCBIfam" id="NF045515">
    <property type="entry name" value="Glp_gephyrin"/>
    <property type="match status" value="1"/>
</dbReference>
<dbReference type="Pfam" id="PF03453">
    <property type="entry name" value="MoeA_N"/>
    <property type="match status" value="1"/>
</dbReference>
<name>A0ABV7XKU7_9GAMM</name>
<dbReference type="SMART" id="SM00852">
    <property type="entry name" value="MoCF_biosynth"/>
    <property type="match status" value="1"/>
</dbReference>
<keyword evidence="6" id="KW-0460">Magnesium</keyword>
<comment type="caution">
    <text evidence="8">The sequence shown here is derived from an EMBL/GenBank/DDBJ whole genome shotgun (WGS) entry which is preliminary data.</text>
</comment>
<dbReference type="InterPro" id="IPR038987">
    <property type="entry name" value="MoeA-like"/>
</dbReference>
<dbReference type="Pfam" id="PF00994">
    <property type="entry name" value="MoCF_biosynth"/>
    <property type="match status" value="1"/>
</dbReference>
<dbReference type="EMBL" id="JBHRYA010000003">
    <property type="protein sequence ID" value="MFC3715612.1"/>
    <property type="molecule type" value="Genomic_DNA"/>
</dbReference>
<comment type="pathway">
    <text evidence="2 6">Cofactor biosynthesis; molybdopterin biosynthesis.</text>
</comment>
<feature type="domain" description="MoaB/Mog" evidence="7">
    <location>
        <begin position="184"/>
        <end position="324"/>
    </location>
</feature>
<keyword evidence="6" id="KW-0500">Molybdenum</keyword>
<evidence type="ECO:0000256" key="2">
    <source>
        <dbReference type="ARBA" id="ARBA00005046"/>
    </source>
</evidence>
<dbReference type="Proteomes" id="UP001595705">
    <property type="component" value="Unassembled WGS sequence"/>
</dbReference>
<dbReference type="InterPro" id="IPR036425">
    <property type="entry name" value="MoaB/Mog-like_dom_sf"/>
</dbReference>
<gene>
    <name evidence="8" type="primary">glp</name>
    <name evidence="8" type="ORF">ACFONC_05555</name>
</gene>
<dbReference type="SUPFAM" id="SSF53218">
    <property type="entry name" value="Molybdenum cofactor biosynthesis proteins"/>
    <property type="match status" value="1"/>
</dbReference>
<dbReference type="Gene3D" id="2.170.190.11">
    <property type="entry name" value="Molybdopterin biosynthesis moea protein, domain 3"/>
    <property type="match status" value="1"/>
</dbReference>
<evidence type="ECO:0000256" key="6">
    <source>
        <dbReference type="RuleBase" id="RU365090"/>
    </source>
</evidence>
<dbReference type="InterPro" id="IPR036688">
    <property type="entry name" value="MoeA_C_domain_IV_sf"/>
</dbReference>
<protein>
    <recommendedName>
        <fullName evidence="6">Molybdopterin molybdenumtransferase</fullName>
        <ecNumber evidence="6">2.10.1.1</ecNumber>
    </recommendedName>
</protein>
<keyword evidence="6" id="KW-0808">Transferase</keyword>
<organism evidence="8 9">
    <name type="scientific">Luteimonas soli</name>
    <dbReference type="NCBI Taxonomy" id="1648966"/>
    <lineage>
        <taxon>Bacteria</taxon>
        <taxon>Pseudomonadati</taxon>
        <taxon>Pseudomonadota</taxon>
        <taxon>Gammaproteobacteria</taxon>
        <taxon>Lysobacterales</taxon>
        <taxon>Lysobacteraceae</taxon>
        <taxon>Luteimonas</taxon>
    </lineage>
</organism>
<reference evidence="9" key="1">
    <citation type="journal article" date="2019" name="Int. J. Syst. Evol. Microbiol.">
        <title>The Global Catalogue of Microorganisms (GCM) 10K type strain sequencing project: providing services to taxonomists for standard genome sequencing and annotation.</title>
        <authorList>
            <consortium name="The Broad Institute Genomics Platform"/>
            <consortium name="The Broad Institute Genome Sequencing Center for Infectious Disease"/>
            <person name="Wu L."/>
            <person name="Ma J."/>
        </authorList>
    </citation>
    <scope>NUCLEOTIDE SEQUENCE [LARGE SCALE GENOMIC DNA]</scope>
    <source>
        <strain evidence="9">KCTC 42441</strain>
    </source>
</reference>
<evidence type="ECO:0000256" key="3">
    <source>
        <dbReference type="ARBA" id="ARBA00010763"/>
    </source>
</evidence>
<keyword evidence="6" id="KW-0479">Metal-binding</keyword>
<comment type="function">
    <text evidence="1 6">Catalyzes the insertion of molybdate into adenylated molybdopterin with the concomitant release of AMP.</text>
</comment>
<dbReference type="InterPro" id="IPR001453">
    <property type="entry name" value="MoaB/Mog_dom"/>
</dbReference>
<keyword evidence="4 6" id="KW-0501">Molybdenum cofactor biosynthesis</keyword>
<sequence>MDMFPTRISFDQARTIIERVAQAHRMPVERIALARAHGHILAREVIAGIAQPPFDNSAMDGFALRHADLGGEAGITLQLVGEQFAGPTLELGVGAGQCVRITTGAPLPAGADTVVMKENTRLEGDRVVILAAPKPGQHVRRAGEDSRAGERVLEAGDTLTPARIALASSQGLAELEVARRPTVAVFTTGDELVEPGLPLEPGQIYNSNREQLMGLLRADGLEPVAWPTLPDDPAQVESALRHAGNAFDVVLTCGAVSAGEKDHIPALLQAQGDVHFWKVRMKPGMPVLFASGGSLGDALFLCLPGNPVSVLATYLALGRPLLDRMQGRAAPRPQWHARLAAPWNKVHERLEFLRGRLRSCADGSLEVEPNPADGSHRMRAAADSDALIVLGEGAREYPAGAVVDVLPY</sequence>
<comment type="catalytic activity">
    <reaction evidence="5">
        <text>adenylyl-molybdopterin + molybdate = Mo-molybdopterin + AMP + H(+)</text>
        <dbReference type="Rhea" id="RHEA:35047"/>
        <dbReference type="ChEBI" id="CHEBI:15378"/>
        <dbReference type="ChEBI" id="CHEBI:36264"/>
        <dbReference type="ChEBI" id="CHEBI:62727"/>
        <dbReference type="ChEBI" id="CHEBI:71302"/>
        <dbReference type="ChEBI" id="CHEBI:456215"/>
        <dbReference type="EC" id="2.10.1.1"/>
    </reaction>
</comment>
<dbReference type="PANTHER" id="PTHR10192:SF5">
    <property type="entry name" value="GEPHYRIN"/>
    <property type="match status" value="1"/>
</dbReference>
<comment type="cofactor">
    <cofactor evidence="6">
        <name>Mg(2+)</name>
        <dbReference type="ChEBI" id="CHEBI:18420"/>
    </cofactor>
</comment>
<dbReference type="PANTHER" id="PTHR10192">
    <property type="entry name" value="MOLYBDOPTERIN BIOSYNTHESIS PROTEIN"/>
    <property type="match status" value="1"/>
</dbReference>
<proteinExistence type="inferred from homology"/>
<evidence type="ECO:0000313" key="9">
    <source>
        <dbReference type="Proteomes" id="UP001595705"/>
    </source>
</evidence>